<reference evidence="2 3" key="1">
    <citation type="submission" date="2019-01" db="EMBL/GenBank/DDBJ databases">
        <title>Coherence of Microcystis species and biogeography revealed through population genomics.</title>
        <authorList>
            <person name="Perez-Carrascal O.M."/>
            <person name="Terrat Y."/>
            <person name="Giani A."/>
            <person name="Fortin N."/>
            <person name="Tromas N."/>
            <person name="Shapiro B.J."/>
        </authorList>
    </citation>
    <scope>NUCLEOTIDE SEQUENCE [LARGE SCALE GENOMIC DNA]</scope>
    <source>
        <strain evidence="2">Mp_MB_F_20051200_S9</strain>
    </source>
</reference>
<dbReference type="Proteomes" id="UP000317165">
    <property type="component" value="Unassembled WGS sequence"/>
</dbReference>
<accession>A0A552Q7U0</accession>
<dbReference type="AlphaFoldDB" id="A0A552Q7U0"/>
<protein>
    <submittedName>
        <fullName evidence="2">Uncharacterized protein</fullName>
    </submittedName>
</protein>
<feature type="transmembrane region" description="Helical" evidence="1">
    <location>
        <begin position="325"/>
        <end position="350"/>
    </location>
</feature>
<name>A0A552Q7U0_9CHRO</name>
<feature type="transmembrane region" description="Helical" evidence="1">
    <location>
        <begin position="273"/>
        <end position="292"/>
    </location>
</feature>
<proteinExistence type="predicted"/>
<feature type="transmembrane region" description="Helical" evidence="1">
    <location>
        <begin position="86"/>
        <end position="105"/>
    </location>
</feature>
<feature type="transmembrane region" description="Helical" evidence="1">
    <location>
        <begin position="213"/>
        <end position="233"/>
    </location>
</feature>
<comment type="caution">
    <text evidence="2">The sequence shown here is derived from an EMBL/GenBank/DDBJ whole genome shotgun (WGS) entry which is preliminary data.</text>
</comment>
<feature type="transmembrane region" description="Helical" evidence="1">
    <location>
        <begin position="357"/>
        <end position="376"/>
    </location>
</feature>
<evidence type="ECO:0000313" key="3">
    <source>
        <dbReference type="Proteomes" id="UP000317165"/>
    </source>
</evidence>
<keyword evidence="1" id="KW-0472">Membrane</keyword>
<dbReference type="EMBL" id="SFAC01000051">
    <property type="protein sequence ID" value="TRV65272.1"/>
    <property type="molecule type" value="Genomic_DNA"/>
</dbReference>
<gene>
    <name evidence="2" type="ORF">EWV53_04580</name>
</gene>
<feature type="transmembrane region" description="Helical" evidence="1">
    <location>
        <begin position="411"/>
        <end position="429"/>
    </location>
</feature>
<evidence type="ECO:0000256" key="1">
    <source>
        <dbReference type="SAM" id="Phobius"/>
    </source>
</evidence>
<sequence>MQITKILASKTIVFNLIISLTLIYLFLAFLPTIHLINPGLDASWSYGISQAAKEKLVFGKEIVFTYGPLGYLMQGAALSSNFKQIIIFRFAVHFVLLGLLILRIIKLQTNSLKILIVINFIFIFLLGVHYNNTIGFTTDYQIFSIFLLALSFEKFFVKYLQVNSIIVGMFTGLAILTKLTLGIYIAGTFYLFLFSGFYLAYRKQKLKNLSKYIQSLFNFTLIAISVASIFLYSGQSITVLTKLLVNFIISGIVAFVIDKILNKTRLITFLKKLLPYLVFYLFYTTLLIQSFSSNNFPSLYEYILNSWSISSGYSSAMSLTGSKRAFISLITDINALLAILCCAVIINLLFRLCNSGSTSLSIALLFPLFLGFKHGFVRQDSHVVLFCIIVLLIISLYFIKIDNNPVKNKPKLYITYLILLLSCVVISTLRNYQFSKLNPAKVANNINRVVLLLDIKKFQAEVQRITSENLVKLNNRLKLPDSVLKKVQGQTIDIIPSELSLVPGNQLNWKPRPIIQSYSAYTEKLDEINYQSLSQSPRDYLIYHFQSIDGRHPFFDEPKAFSYVVCNYQLDSVNSPFQVPAIKTNFYLLEKQKVSRCSPTPLGETTNITWEQVYELPTRNSGITRVQVKFEYSWLGKIVKQLFRIPPVTINVNYLDGTQVNFRFVQDNSANGVILSHLPRNDQELMAFFQGKLPPQVKSFSFSVSNPLLFSPEIKVTPFWEVDTGSSSFLNLEKWRIGNSNP</sequence>
<feature type="transmembrane region" description="Helical" evidence="1">
    <location>
        <begin position="12"/>
        <end position="36"/>
    </location>
</feature>
<organism evidence="2 3">
    <name type="scientific">Microcystis panniformis Mp_MB_F_20051200_S9</name>
    <dbReference type="NCBI Taxonomy" id="2486223"/>
    <lineage>
        <taxon>Bacteria</taxon>
        <taxon>Bacillati</taxon>
        <taxon>Cyanobacteriota</taxon>
        <taxon>Cyanophyceae</taxon>
        <taxon>Oscillatoriophycideae</taxon>
        <taxon>Chroococcales</taxon>
        <taxon>Microcystaceae</taxon>
        <taxon>Microcystis</taxon>
    </lineage>
</organism>
<keyword evidence="1" id="KW-0812">Transmembrane</keyword>
<feature type="transmembrane region" description="Helical" evidence="1">
    <location>
        <begin position="112"/>
        <end position="128"/>
    </location>
</feature>
<feature type="transmembrane region" description="Helical" evidence="1">
    <location>
        <begin position="239"/>
        <end position="261"/>
    </location>
</feature>
<evidence type="ECO:0000313" key="2">
    <source>
        <dbReference type="EMBL" id="TRV65272.1"/>
    </source>
</evidence>
<feature type="transmembrane region" description="Helical" evidence="1">
    <location>
        <begin position="382"/>
        <end position="399"/>
    </location>
</feature>
<keyword evidence="1" id="KW-1133">Transmembrane helix</keyword>
<feature type="transmembrane region" description="Helical" evidence="1">
    <location>
        <begin position="183"/>
        <end position="201"/>
    </location>
</feature>